<evidence type="ECO:0000259" key="2">
    <source>
        <dbReference type="Pfam" id="PF07883"/>
    </source>
</evidence>
<organism evidence="3 4">
    <name type="scientific">Halosimplex rubrum</name>
    <dbReference type="NCBI Taxonomy" id="869889"/>
    <lineage>
        <taxon>Archaea</taxon>
        <taxon>Methanobacteriati</taxon>
        <taxon>Methanobacteriota</taxon>
        <taxon>Stenosarchaea group</taxon>
        <taxon>Halobacteria</taxon>
        <taxon>Halobacteriales</taxon>
        <taxon>Haloarculaceae</taxon>
        <taxon>Halosimplex</taxon>
    </lineage>
</organism>
<dbReference type="InterPro" id="IPR014710">
    <property type="entry name" value="RmlC-like_jellyroll"/>
</dbReference>
<dbReference type="Proteomes" id="UP000509667">
    <property type="component" value="Chromosome"/>
</dbReference>
<accession>A0A7D5NXU8</accession>
<proteinExistence type="predicted"/>
<dbReference type="KEGG" id="hrr:HZS55_01085"/>
<dbReference type="RefSeq" id="WP_179909928.1">
    <property type="nucleotide sequence ID" value="NZ_CP058910.1"/>
</dbReference>
<dbReference type="AlphaFoldDB" id="A0A7D5NXU8"/>
<evidence type="ECO:0000313" key="4">
    <source>
        <dbReference type="Proteomes" id="UP000509667"/>
    </source>
</evidence>
<dbReference type="PANTHER" id="PTHR40112">
    <property type="entry name" value="H2HPP ISOMERASE"/>
    <property type="match status" value="1"/>
</dbReference>
<feature type="domain" description="Cupin type-2" evidence="2">
    <location>
        <begin position="33"/>
        <end position="101"/>
    </location>
</feature>
<evidence type="ECO:0000313" key="3">
    <source>
        <dbReference type="EMBL" id="QLH75983.1"/>
    </source>
</evidence>
<dbReference type="InterPro" id="IPR052535">
    <property type="entry name" value="Bacilysin_H2HPP_isomerase"/>
</dbReference>
<gene>
    <name evidence="3" type="ORF">HZS55_01085</name>
</gene>
<sequence>MQVEAHSANETVEVTDGVHLTQLAVGERTSMQHVHIEPGAVVPEHSHEHEQVGYITSGSGVFVVDGEEFPVSSGDSYHLASGEPHSVEATGDEPLDGIDVFAPPRANPDWMD</sequence>
<reference evidence="3 4" key="1">
    <citation type="submission" date="2020-07" db="EMBL/GenBank/DDBJ databases">
        <title>Halosimplex pelagicum sp. nov. and Halosimplex rubrum sp. nov., isolated from salted brown alga Laminaria, and emended description of the genus Halosimplex.</title>
        <authorList>
            <person name="Cui H."/>
        </authorList>
    </citation>
    <scope>NUCLEOTIDE SEQUENCE [LARGE SCALE GENOMIC DNA]</scope>
    <source>
        <strain evidence="3 4">R27</strain>
    </source>
</reference>
<keyword evidence="4" id="KW-1185">Reference proteome</keyword>
<protein>
    <submittedName>
        <fullName evidence="3">Cupin domain-containing protein</fullName>
    </submittedName>
</protein>
<dbReference type="Pfam" id="PF07883">
    <property type="entry name" value="Cupin_2"/>
    <property type="match status" value="1"/>
</dbReference>
<dbReference type="GeneID" id="56076414"/>
<name>A0A7D5NXU8_9EURY</name>
<dbReference type="PANTHER" id="PTHR40112:SF1">
    <property type="entry name" value="H2HPP ISOMERASE"/>
    <property type="match status" value="1"/>
</dbReference>
<dbReference type="CDD" id="cd02238">
    <property type="entry name" value="cupin_KdgF"/>
    <property type="match status" value="1"/>
</dbReference>
<dbReference type="OrthoDB" id="114121at2157"/>
<dbReference type="InterPro" id="IPR013096">
    <property type="entry name" value="Cupin_2"/>
</dbReference>
<evidence type="ECO:0000256" key="1">
    <source>
        <dbReference type="SAM" id="MobiDB-lite"/>
    </source>
</evidence>
<dbReference type="SUPFAM" id="SSF51182">
    <property type="entry name" value="RmlC-like cupins"/>
    <property type="match status" value="1"/>
</dbReference>
<dbReference type="EMBL" id="CP058910">
    <property type="protein sequence ID" value="QLH75983.1"/>
    <property type="molecule type" value="Genomic_DNA"/>
</dbReference>
<dbReference type="InterPro" id="IPR011051">
    <property type="entry name" value="RmlC_Cupin_sf"/>
</dbReference>
<feature type="region of interest" description="Disordered" evidence="1">
    <location>
        <begin position="74"/>
        <end position="112"/>
    </location>
</feature>
<dbReference type="Gene3D" id="2.60.120.10">
    <property type="entry name" value="Jelly Rolls"/>
    <property type="match status" value="1"/>
</dbReference>